<dbReference type="Gene3D" id="3.90.1430.10">
    <property type="entry name" value="Yeast translation eEF2 (G' domain)"/>
    <property type="match status" value="1"/>
</dbReference>
<feature type="domain" description="USP" evidence="6">
    <location>
        <begin position="665"/>
        <end position="2374"/>
    </location>
</feature>
<evidence type="ECO:0000256" key="4">
    <source>
        <dbReference type="SAM" id="MobiDB-lite"/>
    </source>
</evidence>
<organism evidence="9 10">
    <name type="scientific">Diaphorina citri</name>
    <name type="common">Asian citrus psyllid</name>
    <dbReference type="NCBI Taxonomy" id="121845"/>
    <lineage>
        <taxon>Eukaryota</taxon>
        <taxon>Metazoa</taxon>
        <taxon>Ecdysozoa</taxon>
        <taxon>Arthropoda</taxon>
        <taxon>Hexapoda</taxon>
        <taxon>Insecta</taxon>
        <taxon>Pterygota</taxon>
        <taxon>Neoptera</taxon>
        <taxon>Paraneoptera</taxon>
        <taxon>Hemiptera</taxon>
        <taxon>Sternorrhyncha</taxon>
        <taxon>Psylloidea</taxon>
        <taxon>Psyllidae</taxon>
        <taxon>Diaphorininae</taxon>
        <taxon>Diaphorina</taxon>
    </lineage>
</organism>
<dbReference type="InterPro" id="IPR001394">
    <property type="entry name" value="Peptidase_C19_UCH"/>
</dbReference>
<dbReference type="PANTHER" id="PTHR21646">
    <property type="entry name" value="UBIQUITIN CARBOXYL-TERMINAL HYDROLASE"/>
    <property type="match status" value="1"/>
</dbReference>
<dbReference type="Pfam" id="PF00009">
    <property type="entry name" value="GTP_EFTU"/>
    <property type="match status" value="1"/>
</dbReference>
<dbReference type="PROSITE" id="PS51283">
    <property type="entry name" value="DUSP"/>
    <property type="match status" value="1"/>
</dbReference>
<evidence type="ECO:0000256" key="3">
    <source>
        <dbReference type="ARBA" id="ARBA00022837"/>
    </source>
</evidence>
<dbReference type="KEGG" id="dci:103516638"/>
<dbReference type="PROSITE" id="PS00018">
    <property type="entry name" value="EF_HAND_1"/>
    <property type="match status" value="1"/>
</dbReference>
<dbReference type="PROSITE" id="PS50222">
    <property type="entry name" value="EF_HAND_2"/>
    <property type="match status" value="1"/>
</dbReference>
<comment type="catalytic activity">
    <reaction evidence="1">
        <text>Thiol-dependent hydrolysis of ester, thioester, amide, peptide and isopeptide bonds formed by the C-terminal Gly of ubiquitin (a 76-residue protein attached to proteins as an intracellular targeting signal).</text>
        <dbReference type="EC" id="3.4.19.12"/>
    </reaction>
</comment>
<dbReference type="SUPFAM" id="SSF143791">
    <property type="entry name" value="DUSP-like"/>
    <property type="match status" value="1"/>
</dbReference>
<keyword evidence="9" id="KW-1185">Reference proteome</keyword>
<reference evidence="10" key="1">
    <citation type="submission" date="2025-08" db="UniProtKB">
        <authorList>
            <consortium name="RefSeq"/>
        </authorList>
    </citation>
    <scope>IDENTIFICATION</scope>
</reference>
<dbReference type="InterPro" id="IPR027417">
    <property type="entry name" value="P-loop_NTPase"/>
</dbReference>
<evidence type="ECO:0000259" key="8">
    <source>
        <dbReference type="PROSITE" id="PS51722"/>
    </source>
</evidence>
<dbReference type="GO" id="GO:0003924">
    <property type="term" value="F:GTPase activity"/>
    <property type="evidence" value="ECO:0007669"/>
    <property type="project" value="InterPro"/>
</dbReference>
<feature type="region of interest" description="Disordered" evidence="4">
    <location>
        <begin position="2165"/>
        <end position="2200"/>
    </location>
</feature>
<dbReference type="InterPro" id="IPR000795">
    <property type="entry name" value="T_Tr_GTP-bd_dom"/>
</dbReference>
<feature type="region of interest" description="Disordered" evidence="4">
    <location>
        <begin position="1642"/>
        <end position="1661"/>
    </location>
</feature>
<dbReference type="PaxDb" id="121845-A0A3Q0JDH9"/>
<dbReference type="Gene3D" id="1.10.238.10">
    <property type="entry name" value="EF-hand"/>
    <property type="match status" value="1"/>
</dbReference>
<protein>
    <recommendedName>
        <fullName evidence="2">ubiquitinyl hydrolase 1</fullName>
        <ecNumber evidence="2">3.4.19.12</ecNumber>
    </recommendedName>
</protein>
<evidence type="ECO:0000256" key="2">
    <source>
        <dbReference type="ARBA" id="ARBA00012759"/>
    </source>
</evidence>
<dbReference type="Pfam" id="PF00443">
    <property type="entry name" value="UCH"/>
    <property type="match status" value="2"/>
</dbReference>
<dbReference type="Gene3D" id="3.40.50.300">
    <property type="entry name" value="P-loop containing nucleotide triphosphate hydrolases"/>
    <property type="match status" value="1"/>
</dbReference>
<evidence type="ECO:0000313" key="10">
    <source>
        <dbReference type="RefSeq" id="XP_026684775.1"/>
    </source>
</evidence>
<dbReference type="PANTHER" id="PTHR21646:SF76">
    <property type="entry name" value="UBIQUITIN CARBOXYL-TERMINAL HYDROLASE 32"/>
    <property type="match status" value="1"/>
</dbReference>
<dbReference type="InterPro" id="IPR028889">
    <property type="entry name" value="USP"/>
</dbReference>
<dbReference type="InterPro" id="IPR006615">
    <property type="entry name" value="Pept_C19_DUSP"/>
</dbReference>
<dbReference type="PROSITE" id="PS50235">
    <property type="entry name" value="USP_3"/>
    <property type="match status" value="1"/>
</dbReference>
<dbReference type="InterPro" id="IPR038765">
    <property type="entry name" value="Papain-like_cys_pep_sf"/>
</dbReference>
<feature type="compositionally biased region" description="Polar residues" evidence="4">
    <location>
        <begin position="1642"/>
        <end position="1656"/>
    </location>
</feature>
<evidence type="ECO:0000313" key="9">
    <source>
        <dbReference type="Proteomes" id="UP000079169"/>
    </source>
</evidence>
<dbReference type="GO" id="GO:0005509">
    <property type="term" value="F:calcium ion binding"/>
    <property type="evidence" value="ECO:0007669"/>
    <property type="project" value="InterPro"/>
</dbReference>
<proteinExistence type="predicted"/>
<feature type="region of interest" description="Disordered" evidence="4">
    <location>
        <begin position="2213"/>
        <end position="2304"/>
    </location>
</feature>
<dbReference type="STRING" id="121845.A0A3Q0JDH9"/>
<name>A0A3Q0JDH9_DIACI</name>
<dbReference type="SUPFAM" id="SSF54001">
    <property type="entry name" value="Cysteine proteinases"/>
    <property type="match status" value="2"/>
</dbReference>
<dbReference type="InterPro" id="IPR018200">
    <property type="entry name" value="USP_CS"/>
</dbReference>
<accession>A0A3Q0JDH9</accession>
<feature type="compositionally biased region" description="Polar residues" evidence="4">
    <location>
        <begin position="2213"/>
        <end position="2273"/>
    </location>
</feature>
<dbReference type="CTD" id="84669"/>
<keyword evidence="10" id="KW-0378">Hydrolase</keyword>
<gene>
    <name evidence="10" type="primary">LOC103516638</name>
</gene>
<dbReference type="InterPro" id="IPR050185">
    <property type="entry name" value="Ub_carboxyl-term_hydrolase"/>
</dbReference>
<sequence>MVSSSESGEVYGAMAKLFSDGDKVNFERFRDWIICYPDMMSASRWLLKEVSSLSITQDFESPNFYQTLAGVTHLEEQDIIDLERAYSHLVSKSASGKLDLACLIPLLSPPVPHSVCGGLFAAIDENRDSVIDFKEMACGVSAACRGPLTERQKFCFKVFDKDRDGVLNEEEIRHMVHVLLFVKKESLTPDGQRGRLQGDGVRRLGRLPRTVDGATKICVSDEESIVSELMKHCTTESPGLTGEEYLIWSVANHSLVSHFVNLIFQVCHIVLGLRPSSRIEEGELVNAWLTSLASCPHVRRGLIVGQYWNLVHMDWWTAWKAYVSGEKTQETSGGSSDLSSVDTYPLLTKNNSASNFKNLTLGRKSAAAVGNSLASDHTDSVITKRIRPLDKPSTHYTHNRTASYHSLIYEPFSASQSPMLPRKRISKPGPIDNSSLIVPTDSKIPSLTGEGGKLRKNLELSKGREFELVPASLWKVLHSWYGGGPSLPRQVIKPPNSDILTIEFYPVSLNLFRHVFPGGSNSTGTWSGGGNSIITSYGPASALIGTSSYPYVPNISIAPKRRITNTATLSCLATVQQVCDFAASTFHLSRQDVRLWQILNQDQEDNVLLLEDESCTLEDLGIDNENNNILVEVRNKDLTWPEEINKLATAPSLKQVAAISVPGATGLNNLGNTCFMNAALQCVSNTRALTQYFTHRTHLYELNRTNPLGMKGHIAKRYGDLMNEIWSGTAKTIAPLKLRLTIGKYAPRFNGFQQHDAQEFLAFLLDGLHEDLNRVTDKPYVELKDSDGRPDDEVAREAWENHIIRNKSVIVDLFHGQLKSKVTCLVCKHESVRFDPFNYLSLPLPIEHHIYVHVVVLRLDGSLPVKYGLKLGNEDKYAAVKAQLSSLTGLPSHLIRLAELKDGQIRNVPADEDKIRTGASGANVYSSNSVSGSLVYNSTLYAYELPGYGGPGSVCGDEERSSLGSFKSTVQRDAHSFSAIQRTVKPNGALGATLCKGTTPGVLNGNGSVPCKGSVTNGAKPNGVSHCRKNSQSSNSSEKSNSQSVCGEEKHSHNGERFTCTGDSQCQSSPNATSHSTCHGEKVPCNGEKPSCNCIEEESDDNCDSGNCSASSSSLAESTASVPSPPPNPPLIAYHRKMLRQTAYFLSAHKYRPILFGIPVIVPCSDTTTQQDLYQAVWLQVARLVTPLPPLETSPPNHAMDCDDSLGYEYPFVLKAITPDGMQCSLCSWTKFCLGCKLACDDTEFNYSSTTHLAIDWDPTALHLRYQSSLEKVFEEHETCIASKREQTEPINLAYCLESFTKEEHQLNLVPAFSTSSPSDTVYTDWGTGLEDADDSDLYFSPDRGNVVFASAFDGWGFTIDDFARLYSAKLGIREDILRKTLWGDYYLNAKAKRILKGAQEKAKAPLFVEFVLKNVVTLYETVAVRKVYMAAISLCVFHIPCALAANLDLAISRLAVISSRVNGRCLFSGRCFLSTGNILDINTTRGRSPSERHSRNAVFRYMDSRKDEQERGITMKSSSISLYYKDNKDTPEEYLINLIDSPGHVDFSSEVSTAVRLCDGTIIVVDCVEGICAQTQVALKQAWLEKIQPILVLNKIDRLILEMKLSPLDIYVHLSQLLEQVNAVMGELFASQVMDETAVKTTAQDNETKQTSSGAGSLGEPHHLQISEIFRGDFIIRNVPADEDKIRTGASGANVYSSNSVSGSLVYNSTLYAYELPGYGGPGSVCGDEERSSLGSFKSTVQRDAHSFSAIQRTVKPNGALGATLCKGTTPGVLNGNGSVPCKGSVTNGAKPNGVSHCRKNSQSSNSSEKSNSQSVCGEEKHSHNGERFTCTGDSQCQSSPNATSHSTCHGEKVPCNGEKPSCNCIEEESDDNCDSGNCSASSSSLAESTASVPSPPPNPPLIAYHRKMLRQTAYFLSAHKYRPILFGIPVIVPCSDTTTQQDLYQAVWLQVARLVTPLPPLETSPPNHAMDCDDSLGYEYPFVLKAITPDGMQCSLCSWTKFCLGCKLACDDTEFNYSSTTHLAIDWDPTALHLRYQSSLEKVFEEHETCIASKREQTEPINLAYCLESFTKEEHLGENEKYYCPKCKTHQLASKKLEIYRLPPVLIVHLKRFQFIQNKWMKCQKVVNFPHEDFDPTSYLASVPKTNILRHRRLSERCEDTRGSTYDVNANERAPVKRNMSPDTTFSNVSNRRYAESAQREVDTFHTVLSNSKHSSNALPSSKSNTSIGGSHSHINSTGVSQGQINSTGVSQGHSTGVSQGHNTGVSQGHLNRTAGPQGHASAGEFPGPADSDPLPQDLHQHRLTRGHDPFDLKYSLYAIVCHSGILGGGHYVSYALNPNGKWYAYNDSSCRQVSSGEMDTSCAYMLFYERKDLDLGAYLPDVSEREMTDTKEIDEDYDENEMKKVCAVM</sequence>
<dbReference type="InterPro" id="IPR018247">
    <property type="entry name" value="EF_Hand_1_Ca_BS"/>
</dbReference>
<feature type="compositionally biased region" description="Low complexity" evidence="4">
    <location>
        <begin position="1030"/>
        <end position="1044"/>
    </location>
</feature>
<dbReference type="PROSITE" id="PS00973">
    <property type="entry name" value="USP_2"/>
    <property type="match status" value="1"/>
</dbReference>
<feature type="domain" description="EF-hand" evidence="5">
    <location>
        <begin position="147"/>
        <end position="182"/>
    </location>
</feature>
<dbReference type="PRINTS" id="PR00315">
    <property type="entry name" value="ELONGATNFCT"/>
</dbReference>
<keyword evidence="3" id="KW-0106">Calcium</keyword>
<dbReference type="Gene3D" id="3.90.70.10">
    <property type="entry name" value="Cysteine proteinases"/>
    <property type="match status" value="2"/>
</dbReference>
<evidence type="ECO:0000259" key="7">
    <source>
        <dbReference type="PROSITE" id="PS51283"/>
    </source>
</evidence>
<dbReference type="Gene3D" id="3.10.20.90">
    <property type="entry name" value="Phosphatidylinositol 3-kinase Catalytic Subunit, Chain A, domain 1"/>
    <property type="match status" value="1"/>
</dbReference>
<dbReference type="GO" id="GO:0016579">
    <property type="term" value="P:protein deubiquitination"/>
    <property type="evidence" value="ECO:0007669"/>
    <property type="project" value="InterPro"/>
</dbReference>
<dbReference type="SMART" id="SM00695">
    <property type="entry name" value="DUSP"/>
    <property type="match status" value="1"/>
</dbReference>
<dbReference type="CDD" id="cd00051">
    <property type="entry name" value="EFh"/>
    <property type="match status" value="1"/>
</dbReference>
<feature type="domain" description="Tr-type G" evidence="8">
    <location>
        <begin position="1450"/>
        <end position="1696"/>
    </location>
</feature>
<evidence type="ECO:0000259" key="5">
    <source>
        <dbReference type="PROSITE" id="PS50222"/>
    </source>
</evidence>
<evidence type="ECO:0000256" key="1">
    <source>
        <dbReference type="ARBA" id="ARBA00000707"/>
    </source>
</evidence>
<dbReference type="GeneID" id="103516638"/>
<dbReference type="InterPro" id="IPR002048">
    <property type="entry name" value="EF_hand_dom"/>
</dbReference>
<dbReference type="SMART" id="SM00054">
    <property type="entry name" value="EFh"/>
    <property type="match status" value="2"/>
</dbReference>
<dbReference type="GO" id="GO:0004843">
    <property type="term" value="F:cysteine-type deubiquitinase activity"/>
    <property type="evidence" value="ECO:0007669"/>
    <property type="project" value="UniProtKB-EC"/>
</dbReference>
<feature type="compositionally biased region" description="Polar residues" evidence="4">
    <location>
        <begin position="2183"/>
        <end position="2193"/>
    </location>
</feature>
<dbReference type="SUPFAM" id="SSF47473">
    <property type="entry name" value="EF-hand"/>
    <property type="match status" value="1"/>
</dbReference>
<dbReference type="GO" id="GO:0005794">
    <property type="term" value="C:Golgi apparatus"/>
    <property type="evidence" value="ECO:0007669"/>
    <property type="project" value="TreeGrafter"/>
</dbReference>
<dbReference type="PROSITE" id="PS51722">
    <property type="entry name" value="G_TR_2"/>
    <property type="match status" value="1"/>
</dbReference>
<dbReference type="InterPro" id="IPR035927">
    <property type="entry name" value="DUSP-like_sf"/>
</dbReference>
<dbReference type="Pfam" id="PF06337">
    <property type="entry name" value="DUSP"/>
    <property type="match status" value="1"/>
</dbReference>
<dbReference type="SUPFAM" id="SSF52540">
    <property type="entry name" value="P-loop containing nucleoside triphosphate hydrolases"/>
    <property type="match status" value="2"/>
</dbReference>
<dbReference type="EC" id="3.4.19.12" evidence="2"/>
<feature type="compositionally biased region" description="Low complexity" evidence="4">
    <location>
        <begin position="1802"/>
        <end position="1816"/>
    </location>
</feature>
<feature type="region of interest" description="Disordered" evidence="4">
    <location>
        <begin position="1786"/>
        <end position="1822"/>
    </location>
</feature>
<dbReference type="GO" id="GO:0005525">
    <property type="term" value="F:GTP binding"/>
    <property type="evidence" value="ECO:0007669"/>
    <property type="project" value="InterPro"/>
</dbReference>
<dbReference type="PROSITE" id="PS00972">
    <property type="entry name" value="USP_1"/>
    <property type="match status" value="1"/>
</dbReference>
<dbReference type="FunFam" id="3.90.70.10:FF:000018">
    <property type="entry name" value="Ubiquitin carboxyl-terminal hydrolase 32"/>
    <property type="match status" value="1"/>
</dbReference>
<feature type="domain" description="DUSP" evidence="7">
    <location>
        <begin position="276"/>
        <end position="492"/>
    </location>
</feature>
<dbReference type="RefSeq" id="XP_026684775.1">
    <property type="nucleotide sequence ID" value="XM_026828974.1"/>
</dbReference>
<dbReference type="Gene3D" id="3.30.2230.10">
    <property type="entry name" value="DUSP-like"/>
    <property type="match status" value="1"/>
</dbReference>
<feature type="region of interest" description="Disordered" evidence="4">
    <location>
        <begin position="1014"/>
        <end position="1050"/>
    </location>
</feature>
<dbReference type="InterPro" id="IPR011992">
    <property type="entry name" value="EF-hand-dom_pair"/>
</dbReference>
<evidence type="ECO:0000259" key="6">
    <source>
        <dbReference type="PROSITE" id="PS50235"/>
    </source>
</evidence>
<dbReference type="Proteomes" id="UP000079169">
    <property type="component" value="Unplaced"/>
</dbReference>